<dbReference type="Proteomes" id="UP001158067">
    <property type="component" value="Unassembled WGS sequence"/>
</dbReference>
<sequence length="90" mass="10495">MCLVAPELDRCKGEEFGKRKVKDYLFHAECELYDLKADPNELNNLADKEDNAEDLKRLREKLKTFQIKTRDPWQIMWGHETNVQGTGVGL</sequence>
<dbReference type="RefSeq" id="WP_283431051.1">
    <property type="nucleotide sequence ID" value="NZ_FXUG01000001.1"/>
</dbReference>
<proteinExistence type="predicted"/>
<gene>
    <name evidence="1" type="ORF">SAMN06265222_101880</name>
</gene>
<accession>A0ABY1PQT8</accession>
<reference evidence="1 2" key="1">
    <citation type="submission" date="2017-05" db="EMBL/GenBank/DDBJ databases">
        <authorList>
            <person name="Varghese N."/>
            <person name="Submissions S."/>
        </authorList>
    </citation>
    <scope>NUCLEOTIDE SEQUENCE [LARGE SCALE GENOMIC DNA]</scope>
    <source>
        <strain evidence="1 2">DSM 25457</strain>
    </source>
</reference>
<protein>
    <recommendedName>
        <fullName evidence="3">N-sulphoglucosamine sulphohydrolase C-terminal domain-containing protein</fullName>
    </recommendedName>
</protein>
<evidence type="ECO:0000313" key="2">
    <source>
        <dbReference type="Proteomes" id="UP001158067"/>
    </source>
</evidence>
<dbReference type="SUPFAM" id="SSF53649">
    <property type="entry name" value="Alkaline phosphatase-like"/>
    <property type="match status" value="1"/>
</dbReference>
<dbReference type="EMBL" id="FXUG01000001">
    <property type="protein sequence ID" value="SMP43028.1"/>
    <property type="molecule type" value="Genomic_DNA"/>
</dbReference>
<name>A0ABY1PQT8_9BACT</name>
<comment type="caution">
    <text evidence="1">The sequence shown here is derived from an EMBL/GenBank/DDBJ whole genome shotgun (WGS) entry which is preliminary data.</text>
</comment>
<dbReference type="InterPro" id="IPR017850">
    <property type="entry name" value="Alkaline_phosphatase_core_sf"/>
</dbReference>
<evidence type="ECO:0008006" key="3">
    <source>
        <dbReference type="Google" id="ProtNLM"/>
    </source>
</evidence>
<dbReference type="Gene3D" id="3.40.720.10">
    <property type="entry name" value="Alkaline Phosphatase, subunit A"/>
    <property type="match status" value="1"/>
</dbReference>
<organism evidence="1 2">
    <name type="scientific">Neorhodopirellula lusitana</name>
    <dbReference type="NCBI Taxonomy" id="445327"/>
    <lineage>
        <taxon>Bacteria</taxon>
        <taxon>Pseudomonadati</taxon>
        <taxon>Planctomycetota</taxon>
        <taxon>Planctomycetia</taxon>
        <taxon>Pirellulales</taxon>
        <taxon>Pirellulaceae</taxon>
        <taxon>Neorhodopirellula</taxon>
    </lineage>
</organism>
<evidence type="ECO:0000313" key="1">
    <source>
        <dbReference type="EMBL" id="SMP43028.1"/>
    </source>
</evidence>
<keyword evidence="2" id="KW-1185">Reference proteome</keyword>